<accession>A0A4Y2D561</accession>
<protein>
    <submittedName>
        <fullName evidence="1">Uncharacterized protein</fullName>
    </submittedName>
</protein>
<comment type="caution">
    <text evidence="1">The sequence shown here is derived from an EMBL/GenBank/DDBJ whole genome shotgun (WGS) entry which is preliminary data.</text>
</comment>
<evidence type="ECO:0000313" key="1">
    <source>
        <dbReference type="EMBL" id="GBM11821.1"/>
    </source>
</evidence>
<gene>
    <name evidence="1" type="ORF">AVEN_40920_1</name>
</gene>
<evidence type="ECO:0000313" key="2">
    <source>
        <dbReference type="Proteomes" id="UP000499080"/>
    </source>
</evidence>
<dbReference type="Proteomes" id="UP000499080">
    <property type="component" value="Unassembled WGS sequence"/>
</dbReference>
<dbReference type="AlphaFoldDB" id="A0A4Y2D561"/>
<dbReference type="EMBL" id="BGPR01088571">
    <property type="protein sequence ID" value="GBM11821.1"/>
    <property type="molecule type" value="Genomic_DNA"/>
</dbReference>
<organism evidence="1 2">
    <name type="scientific">Araneus ventricosus</name>
    <name type="common">Orbweaver spider</name>
    <name type="synonym">Epeira ventricosa</name>
    <dbReference type="NCBI Taxonomy" id="182803"/>
    <lineage>
        <taxon>Eukaryota</taxon>
        <taxon>Metazoa</taxon>
        <taxon>Ecdysozoa</taxon>
        <taxon>Arthropoda</taxon>
        <taxon>Chelicerata</taxon>
        <taxon>Arachnida</taxon>
        <taxon>Araneae</taxon>
        <taxon>Araneomorphae</taxon>
        <taxon>Entelegynae</taxon>
        <taxon>Araneoidea</taxon>
        <taxon>Araneidae</taxon>
        <taxon>Araneus</taxon>
    </lineage>
</organism>
<name>A0A4Y2D561_ARAVE</name>
<sequence>MSPLYPSKDESKAKDRLESLLRCARAERMCSEGHSQLHTLRRPGRDFVTWLKTAPQGDPLTRSGQRRLVSVQARASIMEPPGTAPCYQSWDGGTLPTML</sequence>
<keyword evidence="2" id="KW-1185">Reference proteome</keyword>
<reference evidence="1 2" key="1">
    <citation type="journal article" date="2019" name="Sci. Rep.">
        <title>Orb-weaving spider Araneus ventricosus genome elucidates the spidroin gene catalogue.</title>
        <authorList>
            <person name="Kono N."/>
            <person name="Nakamura H."/>
            <person name="Ohtoshi R."/>
            <person name="Moran D.A.P."/>
            <person name="Shinohara A."/>
            <person name="Yoshida Y."/>
            <person name="Fujiwara M."/>
            <person name="Mori M."/>
            <person name="Tomita M."/>
            <person name="Arakawa K."/>
        </authorList>
    </citation>
    <scope>NUCLEOTIDE SEQUENCE [LARGE SCALE GENOMIC DNA]</scope>
</reference>
<proteinExistence type="predicted"/>